<sequence length="176" mass="19717">MIRVLDSLGRIVIPTEIRMTRNIELGDPLEFFISDDNTIIMRKYKSTECSFCRELNSIAYYKGQFICESCLTELKRIQETSEKASVPSKDEIYGVIDAAREAPEHTLQEAEQFAAASHPETASSSTLSSKKRSKKSEALYRLGQALSNHPGATQKQLAKLLGISQGRVSQLLKEMK</sequence>
<dbReference type="PROSITE" id="PS51740">
    <property type="entry name" value="SPOVT_ABRB"/>
    <property type="match status" value="1"/>
</dbReference>
<dbReference type="NCBIfam" id="TIGR01439">
    <property type="entry name" value="lp_hng_hel_AbrB"/>
    <property type="match status" value="1"/>
</dbReference>
<dbReference type="PANTHER" id="PTHR36432">
    <property type="match status" value="1"/>
</dbReference>
<feature type="region of interest" description="Disordered" evidence="2">
    <location>
        <begin position="110"/>
        <end position="135"/>
    </location>
</feature>
<evidence type="ECO:0000256" key="2">
    <source>
        <dbReference type="SAM" id="MobiDB-lite"/>
    </source>
</evidence>
<dbReference type="Pfam" id="PF12802">
    <property type="entry name" value="MarR_2"/>
    <property type="match status" value="1"/>
</dbReference>
<dbReference type="GO" id="GO:0003677">
    <property type="term" value="F:DNA binding"/>
    <property type="evidence" value="ECO:0007669"/>
    <property type="project" value="UniProtKB-KW"/>
</dbReference>
<dbReference type="InterPro" id="IPR000835">
    <property type="entry name" value="HTH_MarR-typ"/>
</dbReference>
<feature type="domain" description="SpoVT-AbrB" evidence="3">
    <location>
        <begin position="1"/>
        <end position="46"/>
    </location>
</feature>
<proteinExistence type="predicted"/>
<dbReference type="Gene3D" id="1.10.260.40">
    <property type="entry name" value="lambda repressor-like DNA-binding domains"/>
    <property type="match status" value="1"/>
</dbReference>
<dbReference type="EMBL" id="JBHTIU010000028">
    <property type="protein sequence ID" value="MFD0869307.1"/>
    <property type="molecule type" value="Genomic_DNA"/>
</dbReference>
<dbReference type="Proteomes" id="UP001597120">
    <property type="component" value="Unassembled WGS sequence"/>
</dbReference>
<organism evidence="4 5">
    <name type="scientific">Paenibacillus residui</name>
    <dbReference type="NCBI Taxonomy" id="629724"/>
    <lineage>
        <taxon>Bacteria</taxon>
        <taxon>Bacillati</taxon>
        <taxon>Bacillota</taxon>
        <taxon>Bacilli</taxon>
        <taxon>Bacillales</taxon>
        <taxon>Paenibacillaceae</taxon>
        <taxon>Paenibacillus</taxon>
    </lineage>
</organism>
<name>A0ABW3D7E0_9BACL</name>
<evidence type="ECO:0000313" key="4">
    <source>
        <dbReference type="EMBL" id="MFD0869307.1"/>
    </source>
</evidence>
<evidence type="ECO:0000259" key="3">
    <source>
        <dbReference type="PROSITE" id="PS51740"/>
    </source>
</evidence>
<comment type="caution">
    <text evidence="4">The sequence shown here is derived from an EMBL/GenBank/DDBJ whole genome shotgun (WGS) entry which is preliminary data.</text>
</comment>
<dbReference type="PANTHER" id="PTHR36432:SF4">
    <property type="entry name" value="TRANSITION STATE REGULATOR ABH-RELATED"/>
    <property type="match status" value="1"/>
</dbReference>
<dbReference type="SMART" id="SM00966">
    <property type="entry name" value="SpoVT_AbrB"/>
    <property type="match status" value="1"/>
</dbReference>
<keyword evidence="1 4" id="KW-0238">DNA-binding</keyword>
<dbReference type="InterPro" id="IPR037914">
    <property type="entry name" value="SpoVT-AbrB_sf"/>
</dbReference>
<gene>
    <name evidence="4" type="ORF">ACFQ03_09095</name>
</gene>
<dbReference type="InterPro" id="IPR007159">
    <property type="entry name" value="SpoVT-AbrB_dom"/>
</dbReference>
<dbReference type="RefSeq" id="WP_260982210.1">
    <property type="nucleotide sequence ID" value="NZ_JBHTIU010000028.1"/>
</dbReference>
<dbReference type="InterPro" id="IPR010982">
    <property type="entry name" value="Lambda_DNA-bd_dom_sf"/>
</dbReference>
<dbReference type="Gene3D" id="2.10.260.10">
    <property type="match status" value="1"/>
</dbReference>
<dbReference type="Pfam" id="PF04014">
    <property type="entry name" value="MazE_antitoxin"/>
    <property type="match status" value="1"/>
</dbReference>
<keyword evidence="5" id="KW-1185">Reference proteome</keyword>
<reference evidence="5" key="1">
    <citation type="journal article" date="2019" name="Int. J. Syst. Evol. Microbiol.">
        <title>The Global Catalogue of Microorganisms (GCM) 10K type strain sequencing project: providing services to taxonomists for standard genome sequencing and annotation.</title>
        <authorList>
            <consortium name="The Broad Institute Genomics Platform"/>
            <consortium name="The Broad Institute Genome Sequencing Center for Infectious Disease"/>
            <person name="Wu L."/>
            <person name="Ma J."/>
        </authorList>
    </citation>
    <scope>NUCLEOTIDE SEQUENCE [LARGE SCALE GENOMIC DNA]</scope>
    <source>
        <strain evidence="5">CCUG 57263</strain>
    </source>
</reference>
<evidence type="ECO:0000313" key="5">
    <source>
        <dbReference type="Proteomes" id="UP001597120"/>
    </source>
</evidence>
<accession>A0ABW3D7E0</accession>
<dbReference type="SUPFAM" id="SSF89447">
    <property type="entry name" value="AbrB/MazE/MraZ-like"/>
    <property type="match status" value="1"/>
</dbReference>
<dbReference type="InterPro" id="IPR052731">
    <property type="entry name" value="B_subtilis_Trans_State_Reg"/>
</dbReference>
<protein>
    <submittedName>
        <fullName evidence="4">AbrB/MazE/SpoVT family DNA-binding domain-containing protein</fullName>
    </submittedName>
</protein>
<evidence type="ECO:0000256" key="1">
    <source>
        <dbReference type="PROSITE-ProRule" id="PRU01076"/>
    </source>
</evidence>